<dbReference type="STRING" id="123899.SAMEA3906487_03452"/>
<dbReference type="PRINTS" id="PR01005">
    <property type="entry name" value="FLGHOOKAP1"/>
</dbReference>
<accession>A0A157R705</accession>
<keyword evidence="12" id="KW-0966">Cell projection</keyword>
<name>A0A157R705_9BORD</name>
<comment type="similarity">
    <text evidence="3 7">Belongs to the flagella basal body rod proteins family.</text>
</comment>
<evidence type="ECO:0000256" key="4">
    <source>
        <dbReference type="ARBA" id="ARBA00016244"/>
    </source>
</evidence>
<feature type="coiled-coil region" evidence="8">
    <location>
        <begin position="140"/>
        <end position="188"/>
    </location>
</feature>
<dbReference type="InterPro" id="IPR053927">
    <property type="entry name" value="FlgK_helical"/>
</dbReference>
<dbReference type="GO" id="GO:0044780">
    <property type="term" value="P:bacterial-type flagellum assembly"/>
    <property type="evidence" value="ECO:0007669"/>
    <property type="project" value="InterPro"/>
</dbReference>
<evidence type="ECO:0000256" key="1">
    <source>
        <dbReference type="ARBA" id="ARBA00004365"/>
    </source>
</evidence>
<feature type="domain" description="Flagellar basal body rod protein N-terminal" evidence="9">
    <location>
        <begin position="6"/>
        <end position="34"/>
    </location>
</feature>
<dbReference type="PANTHER" id="PTHR30033">
    <property type="entry name" value="FLAGELLAR HOOK-ASSOCIATED PROTEIN 1"/>
    <property type="match status" value="1"/>
</dbReference>
<reference evidence="12 13" key="1">
    <citation type="submission" date="2016-04" db="EMBL/GenBank/DDBJ databases">
        <authorList>
            <consortium name="Pathogen Informatics"/>
        </authorList>
    </citation>
    <scope>NUCLEOTIDE SEQUENCE [LARGE SCALE GENOMIC DNA]</scope>
    <source>
        <strain evidence="12 13">H044680328</strain>
    </source>
</reference>
<dbReference type="GO" id="GO:0009424">
    <property type="term" value="C:bacterial-type flagellum hook"/>
    <property type="evidence" value="ECO:0007669"/>
    <property type="project" value="UniProtKB-UniRule"/>
</dbReference>
<feature type="domain" description="Flagellar hook-associated protein 1 D2-like" evidence="10">
    <location>
        <begin position="339"/>
        <end position="418"/>
    </location>
</feature>
<dbReference type="InterPro" id="IPR001444">
    <property type="entry name" value="Flag_bb_rod_N"/>
</dbReference>
<keyword evidence="12" id="KW-0282">Flagellum</keyword>
<dbReference type="PATRIC" id="fig|123899.6.peg.3452"/>
<keyword evidence="8" id="KW-0175">Coiled coil</keyword>
<keyword evidence="5 7" id="KW-0964">Secreted</keyword>
<evidence type="ECO:0000256" key="8">
    <source>
        <dbReference type="SAM" id="Coils"/>
    </source>
</evidence>
<feature type="domain" description="Flagellar hook-associated protein FlgK helical" evidence="11">
    <location>
        <begin position="92"/>
        <end position="329"/>
    </location>
</feature>
<dbReference type="Pfam" id="PF00460">
    <property type="entry name" value="Flg_bb_rod"/>
    <property type="match status" value="1"/>
</dbReference>
<evidence type="ECO:0000256" key="2">
    <source>
        <dbReference type="ARBA" id="ARBA00004613"/>
    </source>
</evidence>
<gene>
    <name evidence="7 12" type="primary">flgK</name>
    <name evidence="12" type="ORF">SAMEA3906487_03452</name>
</gene>
<keyword evidence="13" id="KW-1185">Reference proteome</keyword>
<dbReference type="Pfam" id="PF21158">
    <property type="entry name" value="flgK_1st_1"/>
    <property type="match status" value="1"/>
</dbReference>
<dbReference type="InterPro" id="IPR049119">
    <property type="entry name" value="FlgK_D2-like"/>
</dbReference>
<evidence type="ECO:0000259" key="11">
    <source>
        <dbReference type="Pfam" id="PF22638"/>
    </source>
</evidence>
<dbReference type="KEGG" id="btrm:SAMEA390648703452"/>
<dbReference type="Proteomes" id="UP000076825">
    <property type="component" value="Chromosome 1"/>
</dbReference>
<organism evidence="12 13">
    <name type="scientific">Bordetella trematum</name>
    <dbReference type="NCBI Taxonomy" id="123899"/>
    <lineage>
        <taxon>Bacteria</taxon>
        <taxon>Pseudomonadati</taxon>
        <taxon>Pseudomonadota</taxon>
        <taxon>Betaproteobacteria</taxon>
        <taxon>Burkholderiales</taxon>
        <taxon>Alcaligenaceae</taxon>
        <taxon>Bordetella</taxon>
    </lineage>
</organism>
<evidence type="ECO:0000256" key="6">
    <source>
        <dbReference type="ARBA" id="ARBA00023143"/>
    </source>
</evidence>
<dbReference type="RefSeq" id="WP_025515889.1">
    <property type="nucleotide sequence ID" value="NZ_CP016340.1"/>
</dbReference>
<dbReference type="GO" id="GO:0005198">
    <property type="term" value="F:structural molecule activity"/>
    <property type="evidence" value="ECO:0007669"/>
    <property type="project" value="UniProtKB-UniRule"/>
</dbReference>
<sequence>MNLYNLAMSGLNAAQAGLEVTSHNINNAAVQGYTRQRVVTSTAGATATGEGFFGRGVQVDTVKRQYDSFLYRQLVGAKGSAAQLNAQMDQLTAINNQFADRTVGITPALAGFFSSLNSAASKPADPAVRQDLLGTTGTLVSQLNAAYQQLNNQRDGLNTQIDTTVDQVNSYLERINDLNQQITVARGKTGQPPNDLLDQRDQALNELNELVGVRWFEQGDSINITLQSGQTLLSGRSVYPLSAQRSESDPSRTVLAYTLPDGQGGSRSVALRDSEVSGGKLGGLLSFRASALDAVQDQLGQLAIGLALAVNEQNAAGLDANGQPGGDVFGLKPPAGIPHARNTGTAEIASAYRDAGEIRASAYRIEYDGAQGYRVTRLSDNAVVNHSSNDAGDELSFDGLTLSVSGVPAAGDSWELQPARDAARDISLVLSDTNKWALADQAGGSTNGQNGLKLAALQTAKVLNQGTTSLNEQFARLVNNVGVQTQQVKTAGTAAKNLVNQQAAAHASVAGVNLNEEYVGLAIYQEQYQASAKVLNVAGVLFDTLLGLR</sequence>
<dbReference type="AlphaFoldDB" id="A0A157R705"/>
<dbReference type="GeneID" id="56589311"/>
<evidence type="ECO:0000259" key="9">
    <source>
        <dbReference type="Pfam" id="PF00460"/>
    </source>
</evidence>
<dbReference type="Pfam" id="PF22638">
    <property type="entry name" value="FlgK_D1"/>
    <property type="match status" value="1"/>
</dbReference>
<dbReference type="eggNOG" id="COG1256">
    <property type="taxonomic scope" value="Bacteria"/>
</dbReference>
<protein>
    <recommendedName>
        <fullName evidence="4 7">Flagellar hook-associated protein 1</fullName>
        <shortName evidence="7">HAP1</shortName>
    </recommendedName>
</protein>
<dbReference type="EMBL" id="LT546645">
    <property type="protein sequence ID" value="SAI72905.1"/>
    <property type="molecule type" value="Genomic_DNA"/>
</dbReference>
<comment type="subcellular location">
    <subcellularLocation>
        <location evidence="1 7">Bacterial flagellum</location>
    </subcellularLocation>
    <subcellularLocation>
        <location evidence="2 7">Secreted</location>
    </subcellularLocation>
</comment>
<dbReference type="PANTHER" id="PTHR30033:SF1">
    <property type="entry name" value="FLAGELLAR HOOK-ASSOCIATED PROTEIN 1"/>
    <property type="match status" value="1"/>
</dbReference>
<evidence type="ECO:0000256" key="5">
    <source>
        <dbReference type="ARBA" id="ARBA00022525"/>
    </source>
</evidence>
<dbReference type="NCBIfam" id="TIGR02492">
    <property type="entry name" value="flgK_ends"/>
    <property type="match status" value="1"/>
</dbReference>
<dbReference type="OrthoDB" id="9802553at2"/>
<evidence type="ECO:0000256" key="7">
    <source>
        <dbReference type="RuleBase" id="RU362065"/>
    </source>
</evidence>
<proteinExistence type="inferred from homology"/>
<keyword evidence="6 7" id="KW-0975">Bacterial flagellum</keyword>
<evidence type="ECO:0000256" key="3">
    <source>
        <dbReference type="ARBA" id="ARBA00009677"/>
    </source>
</evidence>
<evidence type="ECO:0000313" key="13">
    <source>
        <dbReference type="Proteomes" id="UP000076825"/>
    </source>
</evidence>
<keyword evidence="12" id="KW-0969">Cilium</keyword>
<evidence type="ECO:0000259" key="10">
    <source>
        <dbReference type="Pfam" id="PF21158"/>
    </source>
</evidence>
<dbReference type="InterPro" id="IPR002371">
    <property type="entry name" value="FlgK"/>
</dbReference>
<evidence type="ECO:0000313" key="12">
    <source>
        <dbReference type="EMBL" id="SAI72905.1"/>
    </source>
</evidence>
<dbReference type="SUPFAM" id="SSF64518">
    <property type="entry name" value="Phase 1 flagellin"/>
    <property type="match status" value="1"/>
</dbReference>
<dbReference type="GO" id="GO:0005576">
    <property type="term" value="C:extracellular region"/>
    <property type="evidence" value="ECO:0007669"/>
    <property type="project" value="UniProtKB-SubCell"/>
</dbReference>